<gene>
    <name evidence="3" type="ORF">BUTYVIB_00193</name>
</gene>
<proteinExistence type="predicted"/>
<evidence type="ECO:0000313" key="4">
    <source>
        <dbReference type="Proteomes" id="UP000006238"/>
    </source>
</evidence>
<organism evidence="3 4">
    <name type="scientific">Eshraghiella crossota DSM 2876</name>
    <dbReference type="NCBI Taxonomy" id="511680"/>
    <lineage>
        <taxon>Bacteria</taxon>
        <taxon>Bacillati</taxon>
        <taxon>Bacillota</taxon>
        <taxon>Clostridia</taxon>
        <taxon>Lachnospirales</taxon>
        <taxon>Lachnospiraceae</taxon>
        <taxon>Eshraghiella</taxon>
    </lineage>
</organism>
<reference evidence="3 4" key="1">
    <citation type="submission" date="2010-02" db="EMBL/GenBank/DDBJ databases">
        <authorList>
            <person name="Weinstock G."/>
            <person name="Sodergren E."/>
            <person name="Clifton S."/>
            <person name="Fulton L."/>
            <person name="Fulton B."/>
            <person name="Courtney L."/>
            <person name="Fronick C."/>
            <person name="Harrison M."/>
            <person name="Strong C."/>
            <person name="Farmer C."/>
            <person name="Delahaunty K."/>
            <person name="Markovic C."/>
            <person name="Hall O."/>
            <person name="Minx P."/>
            <person name="Tomlinson C."/>
            <person name="Mitreva M."/>
            <person name="Nelson J."/>
            <person name="Hou S."/>
            <person name="Wollam A."/>
            <person name="Pepin K.H."/>
            <person name="Johnson M."/>
            <person name="Bhonagiri V."/>
            <person name="Zhang X."/>
            <person name="Suruliraj S."/>
            <person name="Warren W."/>
            <person name="Chinwalla A."/>
            <person name="Mardis E.R."/>
            <person name="Wilson R.K."/>
        </authorList>
    </citation>
    <scope>NUCLEOTIDE SEQUENCE [LARGE SCALE GENOMIC DNA]</scope>
    <source>
        <strain evidence="3 4">DSM 2876</strain>
    </source>
</reference>
<feature type="transmembrane region" description="Helical" evidence="1">
    <location>
        <begin position="38"/>
        <end position="58"/>
    </location>
</feature>
<protein>
    <submittedName>
        <fullName evidence="3">VanZ-like protein</fullName>
    </submittedName>
</protein>
<evidence type="ECO:0000313" key="3">
    <source>
        <dbReference type="EMBL" id="EFF69680.1"/>
    </source>
</evidence>
<feature type="domain" description="VanZ-like" evidence="2">
    <location>
        <begin position="79"/>
        <end position="219"/>
    </location>
</feature>
<feature type="transmembrane region" description="Helical" evidence="1">
    <location>
        <begin position="70"/>
        <end position="92"/>
    </location>
</feature>
<name>D4RW63_9FIRM</name>
<keyword evidence="1" id="KW-0472">Membrane</keyword>
<evidence type="ECO:0000259" key="2">
    <source>
        <dbReference type="Pfam" id="PF04892"/>
    </source>
</evidence>
<dbReference type="InterPro" id="IPR006976">
    <property type="entry name" value="VanZ-like"/>
</dbReference>
<feature type="transmembrane region" description="Helical" evidence="1">
    <location>
        <begin position="7"/>
        <end position="26"/>
    </location>
</feature>
<dbReference type="AlphaFoldDB" id="D4RW63"/>
<keyword evidence="1" id="KW-0812">Transmembrane</keyword>
<dbReference type="HOGENOM" id="CLU_760072_0_0_9"/>
<feature type="transmembrane region" description="Helical" evidence="1">
    <location>
        <begin position="174"/>
        <end position="192"/>
    </location>
</feature>
<dbReference type="eggNOG" id="COG4767">
    <property type="taxonomic scope" value="Bacteria"/>
</dbReference>
<dbReference type="Proteomes" id="UP000006238">
    <property type="component" value="Unassembled WGS sequence"/>
</dbReference>
<sequence length="364" mass="42446">MKKKISLISSIILYLVAIFILIYYFSVEFNELLRLSPTGRIVLLLSGCLFMYFGGLFLTKYIDKKYKDKVLKINIGIWFILYIILLSTLTLFDDYFFRGNFNILSWNSELFRSYMSNSFNLIPFKTIFGYITKFISGDIAPYIFIYNILGNAVALMPFAFFLPILLKKQKKFKNFLVTMLCIVIGIELLQFITMSGCCDIDDVILNVVGALVMFGILQIKSINQLIRNIFLLEKNKIDYKDLEKKIIIILIPIICIIGVVFISENKYIDKNSQTFTHLKIIDKTKEENITCNTALEQFYEDKEYIYYFPCEKSKYVIVIYSNGYQETVKSSLEYGDITIEDLERNNIEFIKQKKDMSSLYALSS</sequence>
<comment type="caution">
    <text evidence="3">The sequence shown here is derived from an EMBL/GenBank/DDBJ whole genome shotgun (WGS) entry which is preliminary data.</text>
</comment>
<keyword evidence="1" id="KW-1133">Transmembrane helix</keyword>
<feature type="transmembrane region" description="Helical" evidence="1">
    <location>
        <begin position="246"/>
        <end position="263"/>
    </location>
</feature>
<dbReference type="EMBL" id="ABWN01000017">
    <property type="protein sequence ID" value="EFF69680.1"/>
    <property type="molecule type" value="Genomic_DNA"/>
</dbReference>
<keyword evidence="4" id="KW-1185">Reference proteome</keyword>
<dbReference type="GeneID" id="98918558"/>
<dbReference type="PANTHER" id="PTHR36834:SF2">
    <property type="entry name" value="MEMBRANE PROTEIN"/>
    <property type="match status" value="1"/>
</dbReference>
<feature type="transmembrane region" description="Helical" evidence="1">
    <location>
        <begin position="139"/>
        <end position="162"/>
    </location>
</feature>
<accession>D4RW63</accession>
<dbReference type="PANTHER" id="PTHR36834">
    <property type="entry name" value="MEMBRANE PROTEIN-RELATED"/>
    <property type="match status" value="1"/>
</dbReference>
<dbReference type="InterPro" id="IPR053150">
    <property type="entry name" value="Teicoplanin_resist-assoc"/>
</dbReference>
<dbReference type="Pfam" id="PF04892">
    <property type="entry name" value="VanZ"/>
    <property type="match status" value="1"/>
</dbReference>
<feature type="transmembrane region" description="Helical" evidence="1">
    <location>
        <begin position="204"/>
        <end position="226"/>
    </location>
</feature>
<dbReference type="RefSeq" id="WP_005600840.1">
    <property type="nucleotide sequence ID" value="NZ_GG663519.1"/>
</dbReference>
<evidence type="ECO:0000256" key="1">
    <source>
        <dbReference type="SAM" id="Phobius"/>
    </source>
</evidence>